<keyword evidence="7" id="KW-0675">Receptor</keyword>
<keyword evidence="13" id="KW-1185">Reference proteome</keyword>
<evidence type="ECO:0000313" key="12">
    <source>
        <dbReference type="EMBL" id="RMX46856.1"/>
    </source>
</evidence>
<dbReference type="GO" id="GO:0038023">
    <property type="term" value="F:signaling receptor activity"/>
    <property type="evidence" value="ECO:0007669"/>
    <property type="project" value="InterPro"/>
</dbReference>
<keyword evidence="5 10" id="KW-0472">Membrane</keyword>
<keyword evidence="4 10" id="KW-1133">Transmembrane helix</keyword>
<dbReference type="Proteomes" id="UP000275408">
    <property type="component" value="Unassembled WGS sequence"/>
</dbReference>
<dbReference type="InterPro" id="IPR047526">
    <property type="entry name" value="TNR19/27/EDAR"/>
</dbReference>
<gene>
    <name evidence="12" type="ORF">pdam_00007658</name>
</gene>
<dbReference type="Gene3D" id="2.10.50.10">
    <property type="entry name" value="Tumor Necrosis Factor Receptor, subunit A, domain 2"/>
    <property type="match status" value="1"/>
</dbReference>
<keyword evidence="8" id="KW-0325">Glycoprotein</keyword>
<sequence length="406" mass="44215">MNSLNISVVANVQPDPLPKVKIWGRGWLYTGYASALTSHFLLAQLFILPELPQANNNPDGTCPTSSYTILGHQNTTIGCQLCPDCAPGHQLTPPCGSKLQQNAASITCTTCPSQSFKERHGSAACKACRTCHPRETTSPCTSETNAHCGGCPRGTYQWGYTVDSCKKCSTCCAIKRFAEVECFYLRRCLRKNCTKEMESGERNPQQVDASNSQSVRMPKRVTPPVPMPLHDLSSGNNSDQLKKQGLQVIVSKLTRTRVTTEVLQAIQRENVESTSNVAKEEIHSTQIISSSTHNTTTGPQKGFGTLPSGNAVEPTLLMAVSYLNETIKHLIAVLISLAVILGIIALTSVGLFIIICCKPQKTGITMTCCAQYINRNYEGFEPVTCDTTPKKGNCQVGLPSLLFFKY</sequence>
<protein>
    <recommendedName>
        <fullName evidence="11">TNFR-Cys domain-containing protein</fullName>
    </recommendedName>
</protein>
<dbReference type="InterPro" id="IPR001368">
    <property type="entry name" value="TNFR/NGFR_Cys_rich_reg"/>
</dbReference>
<feature type="domain" description="TNFR-Cys" evidence="11">
    <location>
        <begin position="110"/>
        <end position="148"/>
    </location>
</feature>
<dbReference type="OrthoDB" id="9864383at2759"/>
<evidence type="ECO:0000256" key="6">
    <source>
        <dbReference type="ARBA" id="ARBA00023157"/>
    </source>
</evidence>
<evidence type="ECO:0000256" key="5">
    <source>
        <dbReference type="ARBA" id="ARBA00023136"/>
    </source>
</evidence>
<dbReference type="GO" id="GO:0043123">
    <property type="term" value="P:positive regulation of canonical NF-kappaB signal transduction"/>
    <property type="evidence" value="ECO:0007669"/>
    <property type="project" value="InterPro"/>
</dbReference>
<dbReference type="PROSITE" id="PS50050">
    <property type="entry name" value="TNFR_NGFR_2"/>
    <property type="match status" value="1"/>
</dbReference>
<evidence type="ECO:0000256" key="7">
    <source>
        <dbReference type="ARBA" id="ARBA00023170"/>
    </source>
</evidence>
<dbReference type="GO" id="GO:0005886">
    <property type="term" value="C:plasma membrane"/>
    <property type="evidence" value="ECO:0007669"/>
    <property type="project" value="TreeGrafter"/>
</dbReference>
<evidence type="ECO:0000256" key="3">
    <source>
        <dbReference type="ARBA" id="ARBA00022737"/>
    </source>
</evidence>
<comment type="caution">
    <text evidence="9">Lacks conserved residue(s) required for the propagation of feature annotation.</text>
</comment>
<name>A0A3M6TZR5_POCDA</name>
<evidence type="ECO:0000256" key="2">
    <source>
        <dbReference type="ARBA" id="ARBA00022692"/>
    </source>
</evidence>
<organism evidence="12 13">
    <name type="scientific">Pocillopora damicornis</name>
    <name type="common">Cauliflower coral</name>
    <name type="synonym">Millepora damicornis</name>
    <dbReference type="NCBI Taxonomy" id="46731"/>
    <lineage>
        <taxon>Eukaryota</taxon>
        <taxon>Metazoa</taxon>
        <taxon>Cnidaria</taxon>
        <taxon>Anthozoa</taxon>
        <taxon>Hexacorallia</taxon>
        <taxon>Scleractinia</taxon>
        <taxon>Astrocoeniina</taxon>
        <taxon>Pocilloporidae</taxon>
        <taxon>Pocillopora</taxon>
    </lineage>
</organism>
<reference evidence="12 13" key="1">
    <citation type="journal article" date="2018" name="Sci. Rep.">
        <title>Comparative analysis of the Pocillopora damicornis genome highlights role of immune system in coral evolution.</title>
        <authorList>
            <person name="Cunning R."/>
            <person name="Bay R.A."/>
            <person name="Gillette P."/>
            <person name="Baker A.C."/>
            <person name="Traylor-Knowles N."/>
        </authorList>
    </citation>
    <scope>NUCLEOTIDE SEQUENCE [LARGE SCALE GENOMIC DNA]</scope>
    <source>
        <strain evidence="12">RSMAS</strain>
        <tissue evidence="12">Whole animal</tissue>
    </source>
</reference>
<evidence type="ECO:0000256" key="9">
    <source>
        <dbReference type="PROSITE-ProRule" id="PRU00206"/>
    </source>
</evidence>
<keyword evidence="3" id="KW-0677">Repeat</keyword>
<keyword evidence="6" id="KW-1015">Disulfide bond</keyword>
<comment type="subcellular location">
    <subcellularLocation>
        <location evidence="1">Membrane</location>
        <topology evidence="1">Single-pass membrane protein</topology>
    </subcellularLocation>
</comment>
<evidence type="ECO:0000256" key="10">
    <source>
        <dbReference type="SAM" id="Phobius"/>
    </source>
</evidence>
<evidence type="ECO:0000256" key="1">
    <source>
        <dbReference type="ARBA" id="ARBA00004167"/>
    </source>
</evidence>
<keyword evidence="2 10" id="KW-0812">Transmembrane</keyword>
<feature type="repeat" description="TNFR-Cys" evidence="9">
    <location>
        <begin position="110"/>
        <end position="148"/>
    </location>
</feature>
<evidence type="ECO:0000259" key="11">
    <source>
        <dbReference type="PROSITE" id="PS50050"/>
    </source>
</evidence>
<dbReference type="CDD" id="cd00185">
    <property type="entry name" value="TNFRSF"/>
    <property type="match status" value="1"/>
</dbReference>
<evidence type="ECO:0000313" key="13">
    <source>
        <dbReference type="Proteomes" id="UP000275408"/>
    </source>
</evidence>
<dbReference type="GO" id="GO:0046330">
    <property type="term" value="P:positive regulation of JNK cascade"/>
    <property type="evidence" value="ECO:0007669"/>
    <property type="project" value="InterPro"/>
</dbReference>
<dbReference type="AlphaFoldDB" id="A0A3M6TZR5"/>
<comment type="caution">
    <text evidence="12">The sequence shown here is derived from an EMBL/GenBank/DDBJ whole genome shotgun (WGS) entry which is preliminary data.</text>
</comment>
<accession>A0A3M6TZR5</accession>
<dbReference type="PANTHER" id="PTHR12120">
    <property type="entry name" value="TNFR-CYS DOMAIN-CONTAINING PROTEIN"/>
    <property type="match status" value="1"/>
</dbReference>
<evidence type="ECO:0000256" key="4">
    <source>
        <dbReference type="ARBA" id="ARBA00022989"/>
    </source>
</evidence>
<feature type="transmembrane region" description="Helical" evidence="10">
    <location>
        <begin position="330"/>
        <end position="356"/>
    </location>
</feature>
<proteinExistence type="predicted"/>
<dbReference type="PROSITE" id="PS00652">
    <property type="entry name" value="TNFR_NGFR_1"/>
    <property type="match status" value="1"/>
</dbReference>
<dbReference type="EMBL" id="RCHS01002554">
    <property type="protein sequence ID" value="RMX46856.1"/>
    <property type="molecule type" value="Genomic_DNA"/>
</dbReference>
<evidence type="ECO:0000256" key="8">
    <source>
        <dbReference type="ARBA" id="ARBA00023180"/>
    </source>
</evidence>
<dbReference type="PANTHER" id="PTHR12120:SF10">
    <property type="entry name" value="TNFR-CYS DOMAIN-CONTAINING PROTEIN"/>
    <property type="match status" value="1"/>
</dbReference>